<dbReference type="Proteomes" id="UP000298458">
    <property type="component" value="Unassembled WGS sequence"/>
</dbReference>
<organism evidence="2 3">
    <name type="scientific">Leptospira fletcheri</name>
    <dbReference type="NCBI Taxonomy" id="2484981"/>
    <lineage>
        <taxon>Bacteria</taxon>
        <taxon>Pseudomonadati</taxon>
        <taxon>Spirochaetota</taxon>
        <taxon>Spirochaetia</taxon>
        <taxon>Leptospirales</taxon>
        <taxon>Leptospiraceae</taxon>
        <taxon>Leptospira</taxon>
    </lineage>
</organism>
<evidence type="ECO:0000313" key="3">
    <source>
        <dbReference type="Proteomes" id="UP000298458"/>
    </source>
</evidence>
<dbReference type="EMBL" id="RQET01000008">
    <property type="protein sequence ID" value="TGK09998.1"/>
    <property type="molecule type" value="Genomic_DNA"/>
</dbReference>
<protein>
    <submittedName>
        <fullName evidence="2">Cys-rich protein</fullName>
    </submittedName>
</protein>
<dbReference type="AlphaFoldDB" id="A0A4R9GDR8"/>
<sequence>MKKNLLFTLLFSLFVLFAATSASAQNPACGQICDFYTNCVESQTKKKLTAEERPKAAASCLATCRKNFPAVTQCYESHANQCVPFNNCLINAYKAKEKK</sequence>
<dbReference type="NCBIfam" id="TIGR04453">
    <property type="entry name" value="Lepto_8Cys"/>
    <property type="match status" value="1"/>
</dbReference>
<gene>
    <name evidence="2" type="ORF">EHO60_11630</name>
</gene>
<dbReference type="InterPro" id="IPR031029">
    <property type="entry name" value="Lepto_8Cys"/>
</dbReference>
<name>A0A4R9GDR8_9LEPT</name>
<accession>A0A4R9GDR8</accession>
<evidence type="ECO:0000313" key="2">
    <source>
        <dbReference type="EMBL" id="TGK09998.1"/>
    </source>
</evidence>
<proteinExistence type="predicted"/>
<feature type="signal peptide" evidence="1">
    <location>
        <begin position="1"/>
        <end position="24"/>
    </location>
</feature>
<evidence type="ECO:0000256" key="1">
    <source>
        <dbReference type="SAM" id="SignalP"/>
    </source>
</evidence>
<dbReference type="RefSeq" id="WP_135768360.1">
    <property type="nucleotide sequence ID" value="NZ_RQET01000008.1"/>
</dbReference>
<comment type="caution">
    <text evidence="2">The sequence shown here is derived from an EMBL/GenBank/DDBJ whole genome shotgun (WGS) entry which is preliminary data.</text>
</comment>
<feature type="chain" id="PRO_5020650380" evidence="1">
    <location>
        <begin position="25"/>
        <end position="99"/>
    </location>
</feature>
<reference evidence="2" key="1">
    <citation type="journal article" date="2019" name="PLoS Negl. Trop. Dis.">
        <title>Revisiting the worldwide diversity of Leptospira species in the environment.</title>
        <authorList>
            <person name="Vincent A.T."/>
            <person name="Schiettekatte O."/>
            <person name="Bourhy P."/>
            <person name="Veyrier F.J."/>
            <person name="Picardeau M."/>
        </authorList>
    </citation>
    <scope>NUCLEOTIDE SEQUENCE [LARGE SCALE GENOMIC DNA]</scope>
    <source>
        <strain evidence="2">SSW15</strain>
    </source>
</reference>
<keyword evidence="3" id="KW-1185">Reference proteome</keyword>
<dbReference type="OrthoDB" id="331993at2"/>
<keyword evidence="1" id="KW-0732">Signal</keyword>